<keyword evidence="2" id="KW-1185">Reference proteome</keyword>
<sequence length="104" mass="12006">MLIKSRTRHGDRQMKIYEEKDTDISKILLEVIEENLQKAAYSFEAPPPSYKVPGCSIYGVLPLVCTKSMKRKESENNNNDLIKPSKKNKTKRKILEVRLPTLKT</sequence>
<dbReference type="EMBL" id="BMAW01100356">
    <property type="protein sequence ID" value="GFS94451.1"/>
    <property type="molecule type" value="Genomic_DNA"/>
</dbReference>
<evidence type="ECO:0000313" key="1">
    <source>
        <dbReference type="EMBL" id="GFS94451.1"/>
    </source>
</evidence>
<protein>
    <submittedName>
        <fullName evidence="1">Uncharacterized protein</fullName>
    </submittedName>
</protein>
<evidence type="ECO:0000313" key="2">
    <source>
        <dbReference type="Proteomes" id="UP000887013"/>
    </source>
</evidence>
<dbReference type="AlphaFoldDB" id="A0A8X6TAW5"/>
<accession>A0A8X6TAW5</accession>
<reference evidence="1" key="1">
    <citation type="submission" date="2020-08" db="EMBL/GenBank/DDBJ databases">
        <title>Multicomponent nature underlies the extraordinary mechanical properties of spider dragline silk.</title>
        <authorList>
            <person name="Kono N."/>
            <person name="Nakamura H."/>
            <person name="Mori M."/>
            <person name="Yoshida Y."/>
            <person name="Ohtoshi R."/>
            <person name="Malay A.D."/>
            <person name="Moran D.A.P."/>
            <person name="Tomita M."/>
            <person name="Numata K."/>
            <person name="Arakawa K."/>
        </authorList>
    </citation>
    <scope>NUCLEOTIDE SEQUENCE</scope>
</reference>
<comment type="caution">
    <text evidence="1">The sequence shown here is derived from an EMBL/GenBank/DDBJ whole genome shotgun (WGS) entry which is preliminary data.</text>
</comment>
<organism evidence="1 2">
    <name type="scientific">Nephila pilipes</name>
    <name type="common">Giant wood spider</name>
    <name type="synonym">Nephila maculata</name>
    <dbReference type="NCBI Taxonomy" id="299642"/>
    <lineage>
        <taxon>Eukaryota</taxon>
        <taxon>Metazoa</taxon>
        <taxon>Ecdysozoa</taxon>
        <taxon>Arthropoda</taxon>
        <taxon>Chelicerata</taxon>
        <taxon>Arachnida</taxon>
        <taxon>Araneae</taxon>
        <taxon>Araneomorphae</taxon>
        <taxon>Entelegynae</taxon>
        <taxon>Araneoidea</taxon>
        <taxon>Nephilidae</taxon>
        <taxon>Nephila</taxon>
    </lineage>
</organism>
<gene>
    <name evidence="1" type="ORF">NPIL_333301</name>
</gene>
<dbReference type="Proteomes" id="UP000887013">
    <property type="component" value="Unassembled WGS sequence"/>
</dbReference>
<proteinExistence type="predicted"/>
<name>A0A8X6TAW5_NEPPI</name>